<dbReference type="RefSeq" id="WP_013534995.1">
    <property type="nucleotide sequence ID" value="NC_014924.1"/>
</dbReference>
<comment type="function">
    <text evidence="1 13">Transfers the gamma-phosphate of ATP to the 4'-position of a tetraacyldisaccharide 1-phosphate intermediate (termed DS-1-P) to form tetraacyldisaccharide 1,4'-bis-phosphate (lipid IVA).</text>
</comment>
<evidence type="ECO:0000256" key="6">
    <source>
        <dbReference type="ARBA" id="ARBA00022556"/>
    </source>
</evidence>
<sequence length="351" mass="37607">MSRGAPKTPSWWFDGSPVPLPARLLAPVYAGAIALRQRLYRMGLLRKESVPVPVIVVGNLAAGGAGKTPLTLALVERLRQAGWRPGVASRGYGRADTAPRWVLPETPVEQGGDEPVLIARRAAVPVRVDGNRVAAARALVEAGCDVVVCDDGLQHYRLERDIEIEVIDGTRRYGNGRMLPAGPLREPAERGRRCDFRVVNLGHGGTAASTPGTGRAAERAATCETGFGEWPMHLRTRNVLPLAGGRPRPLATFAGLRVHAVAGIGNPGRFFDTLRAAGIGVVPHAFADHHAYQPSDLDFGNDLPVLMTEKDAVKCAGFADERCHAVPVDAELPAAFWIALLDRLGPRPPQD</sequence>
<evidence type="ECO:0000256" key="13">
    <source>
        <dbReference type="HAMAP-Rule" id="MF_00409"/>
    </source>
</evidence>
<dbReference type="STRING" id="743721.Psesu_1319"/>
<keyword evidence="6 13" id="KW-0441">Lipid A biosynthesis</keyword>
<evidence type="ECO:0000256" key="1">
    <source>
        <dbReference type="ARBA" id="ARBA00002274"/>
    </source>
</evidence>
<keyword evidence="8 13" id="KW-0547">Nucleotide-binding</keyword>
<dbReference type="GO" id="GO:0009244">
    <property type="term" value="P:lipopolysaccharide core region biosynthetic process"/>
    <property type="evidence" value="ECO:0007669"/>
    <property type="project" value="TreeGrafter"/>
</dbReference>
<dbReference type="GO" id="GO:0005524">
    <property type="term" value="F:ATP binding"/>
    <property type="evidence" value="ECO:0007669"/>
    <property type="project" value="UniProtKB-UniRule"/>
</dbReference>
<evidence type="ECO:0000256" key="8">
    <source>
        <dbReference type="ARBA" id="ARBA00022741"/>
    </source>
</evidence>
<dbReference type="Pfam" id="PF02606">
    <property type="entry name" value="LpxK"/>
    <property type="match status" value="1"/>
</dbReference>
<dbReference type="KEGG" id="psu:Psesu_1319"/>
<dbReference type="EC" id="2.7.1.130" evidence="3 13"/>
<dbReference type="AlphaFoldDB" id="E6WT10"/>
<dbReference type="InterPro" id="IPR003758">
    <property type="entry name" value="LpxK"/>
</dbReference>
<comment type="similarity">
    <text evidence="13">Belongs to the LpxK family.</text>
</comment>
<dbReference type="Proteomes" id="UP000008632">
    <property type="component" value="Chromosome"/>
</dbReference>
<evidence type="ECO:0000256" key="2">
    <source>
        <dbReference type="ARBA" id="ARBA00004870"/>
    </source>
</evidence>
<evidence type="ECO:0000256" key="7">
    <source>
        <dbReference type="ARBA" id="ARBA00022679"/>
    </source>
</evidence>
<evidence type="ECO:0000256" key="10">
    <source>
        <dbReference type="ARBA" id="ARBA00022840"/>
    </source>
</evidence>
<keyword evidence="7 13" id="KW-0808">Transferase</keyword>
<proteinExistence type="inferred from homology"/>
<keyword evidence="15" id="KW-1185">Reference proteome</keyword>
<dbReference type="PANTHER" id="PTHR42724:SF1">
    <property type="entry name" value="TETRAACYLDISACCHARIDE 4'-KINASE, MITOCHONDRIAL-RELATED"/>
    <property type="match status" value="1"/>
</dbReference>
<dbReference type="HAMAP" id="MF_00409">
    <property type="entry name" value="LpxK"/>
    <property type="match status" value="1"/>
</dbReference>
<dbReference type="GO" id="GO:0005886">
    <property type="term" value="C:plasma membrane"/>
    <property type="evidence" value="ECO:0007669"/>
    <property type="project" value="TreeGrafter"/>
</dbReference>
<evidence type="ECO:0000256" key="12">
    <source>
        <dbReference type="ARBA" id="ARBA00029757"/>
    </source>
</evidence>
<reference evidence="14 15" key="1">
    <citation type="submission" date="2011-01" db="EMBL/GenBank/DDBJ databases">
        <title>Complete sequence of Pseudoxanthomonas suwonensis 11-1.</title>
        <authorList>
            <consortium name="US DOE Joint Genome Institute"/>
            <person name="Lucas S."/>
            <person name="Copeland A."/>
            <person name="Lapidus A."/>
            <person name="Cheng J.-F."/>
            <person name="Goodwin L."/>
            <person name="Pitluck S."/>
            <person name="Teshima H."/>
            <person name="Detter J.C."/>
            <person name="Han C."/>
            <person name="Tapia R."/>
            <person name="Land M."/>
            <person name="Hauser L."/>
            <person name="Kyrpides N."/>
            <person name="Ivanova N."/>
            <person name="Ovchinnikova G."/>
            <person name="Siebers A.K."/>
            <person name="Allgaier M."/>
            <person name="Thelen M.P."/>
            <person name="Hugenholtz P."/>
            <person name="Gladden J."/>
            <person name="Woyke T."/>
        </authorList>
    </citation>
    <scope>NUCLEOTIDE SEQUENCE [LARGE SCALE GENOMIC DNA]</scope>
    <source>
        <strain evidence="15">11-1</strain>
    </source>
</reference>
<feature type="binding site" evidence="13">
    <location>
        <begin position="61"/>
        <end position="68"/>
    </location>
    <ligand>
        <name>ATP</name>
        <dbReference type="ChEBI" id="CHEBI:30616"/>
    </ligand>
</feature>
<keyword evidence="11 13" id="KW-0443">Lipid metabolism</keyword>
<dbReference type="GO" id="GO:0009245">
    <property type="term" value="P:lipid A biosynthetic process"/>
    <property type="evidence" value="ECO:0007669"/>
    <property type="project" value="UniProtKB-UniRule"/>
</dbReference>
<evidence type="ECO:0000256" key="3">
    <source>
        <dbReference type="ARBA" id="ARBA00012071"/>
    </source>
</evidence>
<dbReference type="InterPro" id="IPR027417">
    <property type="entry name" value="P-loop_NTPase"/>
</dbReference>
<name>E6WT10_PSEUU</name>
<gene>
    <name evidence="13" type="primary">lpxK</name>
    <name evidence="14" type="ordered locus">Psesu_1319</name>
</gene>
<comment type="catalytic activity">
    <reaction evidence="13">
        <text>a lipid A disaccharide + ATP = a lipid IVA + ADP + H(+)</text>
        <dbReference type="Rhea" id="RHEA:67840"/>
        <dbReference type="ChEBI" id="CHEBI:15378"/>
        <dbReference type="ChEBI" id="CHEBI:30616"/>
        <dbReference type="ChEBI" id="CHEBI:176343"/>
        <dbReference type="ChEBI" id="CHEBI:176425"/>
        <dbReference type="ChEBI" id="CHEBI:456216"/>
        <dbReference type="EC" id="2.7.1.130"/>
    </reaction>
</comment>
<dbReference type="HOGENOM" id="CLU_038816_2_0_6"/>
<dbReference type="UniPathway" id="UPA00359">
    <property type="reaction ID" value="UER00482"/>
</dbReference>
<evidence type="ECO:0000313" key="14">
    <source>
        <dbReference type="EMBL" id="ADV27166.1"/>
    </source>
</evidence>
<organism evidence="14 15">
    <name type="scientific">Pseudoxanthomonas suwonensis (strain 11-1)</name>
    <dbReference type="NCBI Taxonomy" id="743721"/>
    <lineage>
        <taxon>Bacteria</taxon>
        <taxon>Pseudomonadati</taxon>
        <taxon>Pseudomonadota</taxon>
        <taxon>Gammaproteobacteria</taxon>
        <taxon>Lysobacterales</taxon>
        <taxon>Lysobacteraceae</taxon>
        <taxon>Pseudoxanthomonas</taxon>
    </lineage>
</organism>
<accession>E6WT10</accession>
<keyword evidence="5 13" id="KW-0444">Lipid biosynthesis</keyword>
<dbReference type="GO" id="GO:0009029">
    <property type="term" value="F:lipid-A 4'-kinase activity"/>
    <property type="evidence" value="ECO:0007669"/>
    <property type="project" value="UniProtKB-UniRule"/>
</dbReference>
<dbReference type="eggNOG" id="COG1663">
    <property type="taxonomic scope" value="Bacteria"/>
</dbReference>
<evidence type="ECO:0000256" key="4">
    <source>
        <dbReference type="ARBA" id="ARBA00016436"/>
    </source>
</evidence>
<dbReference type="OrthoDB" id="9766423at2"/>
<dbReference type="SUPFAM" id="SSF52540">
    <property type="entry name" value="P-loop containing nucleoside triphosphate hydrolases"/>
    <property type="match status" value="1"/>
</dbReference>
<keyword evidence="10 13" id="KW-0067">ATP-binding</keyword>
<dbReference type="PANTHER" id="PTHR42724">
    <property type="entry name" value="TETRAACYLDISACCHARIDE 4'-KINASE"/>
    <property type="match status" value="1"/>
</dbReference>
<dbReference type="NCBIfam" id="TIGR00682">
    <property type="entry name" value="lpxK"/>
    <property type="match status" value="1"/>
</dbReference>
<keyword evidence="9 13" id="KW-0418">Kinase</keyword>
<comment type="pathway">
    <text evidence="2 13">Glycolipid biosynthesis; lipid IV(A) biosynthesis; lipid IV(A) from (3R)-3-hydroxytetradecanoyl-[acyl-carrier-protein] and UDP-N-acetyl-alpha-D-glucosamine: step 6/6.</text>
</comment>
<protein>
    <recommendedName>
        <fullName evidence="4 13">Tetraacyldisaccharide 4'-kinase</fullName>
        <ecNumber evidence="3 13">2.7.1.130</ecNumber>
    </recommendedName>
    <alternativeName>
        <fullName evidence="12 13">Lipid A 4'-kinase</fullName>
    </alternativeName>
</protein>
<dbReference type="EMBL" id="CP002446">
    <property type="protein sequence ID" value="ADV27166.1"/>
    <property type="molecule type" value="Genomic_DNA"/>
</dbReference>
<evidence type="ECO:0000313" key="15">
    <source>
        <dbReference type="Proteomes" id="UP000008632"/>
    </source>
</evidence>
<evidence type="ECO:0000256" key="5">
    <source>
        <dbReference type="ARBA" id="ARBA00022516"/>
    </source>
</evidence>
<evidence type="ECO:0000256" key="11">
    <source>
        <dbReference type="ARBA" id="ARBA00023098"/>
    </source>
</evidence>
<evidence type="ECO:0000256" key="9">
    <source>
        <dbReference type="ARBA" id="ARBA00022777"/>
    </source>
</evidence>